<dbReference type="GO" id="GO:0022857">
    <property type="term" value="F:transmembrane transporter activity"/>
    <property type="evidence" value="ECO:0007669"/>
    <property type="project" value="InterPro"/>
</dbReference>
<proteinExistence type="predicted"/>
<evidence type="ECO:0000256" key="1">
    <source>
        <dbReference type="ARBA" id="ARBA00004141"/>
    </source>
</evidence>
<organism evidence="6 7">
    <name type="scientific">Plakobranchus ocellatus</name>
    <dbReference type="NCBI Taxonomy" id="259542"/>
    <lineage>
        <taxon>Eukaryota</taxon>
        <taxon>Metazoa</taxon>
        <taxon>Spiralia</taxon>
        <taxon>Lophotrochozoa</taxon>
        <taxon>Mollusca</taxon>
        <taxon>Gastropoda</taxon>
        <taxon>Heterobranchia</taxon>
        <taxon>Euthyneura</taxon>
        <taxon>Panpulmonata</taxon>
        <taxon>Sacoglossa</taxon>
        <taxon>Placobranchoidea</taxon>
        <taxon>Plakobranchidae</taxon>
        <taxon>Plakobranchus</taxon>
    </lineage>
</organism>
<keyword evidence="7" id="KW-1185">Reference proteome</keyword>
<keyword evidence="3 5" id="KW-1133">Transmembrane helix</keyword>
<name>A0AAV3ZC17_9GAST</name>
<dbReference type="AlphaFoldDB" id="A0AAV3ZC17"/>
<evidence type="ECO:0000313" key="6">
    <source>
        <dbReference type="EMBL" id="GFN92076.1"/>
    </source>
</evidence>
<evidence type="ECO:0000256" key="5">
    <source>
        <dbReference type="SAM" id="Phobius"/>
    </source>
</evidence>
<feature type="transmembrane region" description="Helical" evidence="5">
    <location>
        <begin position="175"/>
        <end position="194"/>
    </location>
</feature>
<dbReference type="InterPro" id="IPR036259">
    <property type="entry name" value="MFS_trans_sf"/>
</dbReference>
<dbReference type="PANTHER" id="PTHR24064">
    <property type="entry name" value="SOLUTE CARRIER FAMILY 22 MEMBER"/>
    <property type="match status" value="1"/>
</dbReference>
<evidence type="ECO:0000256" key="3">
    <source>
        <dbReference type="ARBA" id="ARBA00022989"/>
    </source>
</evidence>
<protein>
    <submittedName>
        <fullName evidence="6">Solute carrier family 22 member 6-a</fullName>
    </submittedName>
</protein>
<dbReference type="InterPro" id="IPR005828">
    <property type="entry name" value="MFS_sugar_transport-like"/>
</dbReference>
<gene>
    <name evidence="6" type="ORF">PoB_001858200</name>
</gene>
<keyword evidence="4 5" id="KW-0472">Membrane</keyword>
<dbReference type="SUPFAM" id="SSF103473">
    <property type="entry name" value="MFS general substrate transporter"/>
    <property type="match status" value="1"/>
</dbReference>
<evidence type="ECO:0000313" key="7">
    <source>
        <dbReference type="Proteomes" id="UP000735302"/>
    </source>
</evidence>
<sequence length="351" mass="39873">MRASLPAKDHLFFQHSSWRYLQTTLSLMSLVGLLQLCFMDESLRWLIVNGKTKQADKVIRRIARMNKRNEVPILEQFHEKLALRKKNGGEELEHSKQKDSQQLSVLYIFKVKRLFFNSVCLWFCWFTAALSFFTIYLTATSLSGDPYLNFGLTAIMELPCNVFFYFCLNRLGRKICLQTVFAVMGIGVVLAGIFKTFEESNSMFSVFTLLASLTAMCGASGCFNLIFSYTLEMFPTNLGSQALGMCSLFSRIGGMLGPFAGFHRMFMLIKALTHPQAEEAVWAPGLTIGICALVVCLAIQFLPETAKRELPQTLSELQAWFKSDQDSRHDKSRYIEIEIDPFLNLNDSKPT</sequence>
<dbReference type="Pfam" id="PF00083">
    <property type="entry name" value="Sugar_tr"/>
    <property type="match status" value="1"/>
</dbReference>
<feature type="transmembrane region" description="Helical" evidence="5">
    <location>
        <begin position="114"/>
        <end position="135"/>
    </location>
</feature>
<comment type="caution">
    <text evidence="6">The sequence shown here is derived from an EMBL/GenBank/DDBJ whole genome shotgun (WGS) entry which is preliminary data.</text>
</comment>
<dbReference type="Gene3D" id="1.20.1250.20">
    <property type="entry name" value="MFS general substrate transporter like domains"/>
    <property type="match status" value="1"/>
</dbReference>
<feature type="transmembrane region" description="Helical" evidence="5">
    <location>
        <begin position="206"/>
        <end position="227"/>
    </location>
</feature>
<dbReference type="Proteomes" id="UP000735302">
    <property type="component" value="Unassembled WGS sequence"/>
</dbReference>
<accession>A0AAV3ZC17</accession>
<dbReference type="EMBL" id="BLXT01002217">
    <property type="protein sequence ID" value="GFN92076.1"/>
    <property type="molecule type" value="Genomic_DNA"/>
</dbReference>
<keyword evidence="2 5" id="KW-0812">Transmembrane</keyword>
<reference evidence="6 7" key="1">
    <citation type="journal article" date="2021" name="Elife">
        <title>Chloroplast acquisition without the gene transfer in kleptoplastic sea slugs, Plakobranchus ocellatus.</title>
        <authorList>
            <person name="Maeda T."/>
            <person name="Takahashi S."/>
            <person name="Yoshida T."/>
            <person name="Shimamura S."/>
            <person name="Takaki Y."/>
            <person name="Nagai Y."/>
            <person name="Toyoda A."/>
            <person name="Suzuki Y."/>
            <person name="Arimoto A."/>
            <person name="Ishii H."/>
            <person name="Satoh N."/>
            <person name="Nishiyama T."/>
            <person name="Hasebe M."/>
            <person name="Maruyama T."/>
            <person name="Minagawa J."/>
            <person name="Obokata J."/>
            <person name="Shigenobu S."/>
        </authorList>
    </citation>
    <scope>NUCLEOTIDE SEQUENCE [LARGE SCALE GENOMIC DNA]</scope>
</reference>
<dbReference type="GO" id="GO:0016020">
    <property type="term" value="C:membrane"/>
    <property type="evidence" value="ECO:0007669"/>
    <property type="project" value="UniProtKB-SubCell"/>
</dbReference>
<comment type="subcellular location">
    <subcellularLocation>
        <location evidence="1">Membrane</location>
        <topology evidence="1">Multi-pass membrane protein</topology>
    </subcellularLocation>
</comment>
<evidence type="ECO:0000256" key="2">
    <source>
        <dbReference type="ARBA" id="ARBA00022692"/>
    </source>
</evidence>
<feature type="transmembrane region" description="Helical" evidence="5">
    <location>
        <begin position="248"/>
        <end position="269"/>
    </location>
</feature>
<feature type="transmembrane region" description="Helical" evidence="5">
    <location>
        <begin position="281"/>
        <end position="302"/>
    </location>
</feature>
<evidence type="ECO:0000256" key="4">
    <source>
        <dbReference type="ARBA" id="ARBA00023136"/>
    </source>
</evidence>
<feature type="transmembrane region" description="Helical" evidence="5">
    <location>
        <begin position="147"/>
        <end position="168"/>
    </location>
</feature>